<dbReference type="Gene3D" id="2.60.40.60">
    <property type="entry name" value="Cadherins"/>
    <property type="match status" value="1"/>
</dbReference>
<reference evidence="2" key="1">
    <citation type="journal article" date="2019" name="bioRxiv">
        <title>The Genome of the Zebra Mussel, Dreissena polymorpha: A Resource for Invasive Species Research.</title>
        <authorList>
            <person name="McCartney M.A."/>
            <person name="Auch B."/>
            <person name="Kono T."/>
            <person name="Mallez S."/>
            <person name="Zhang Y."/>
            <person name="Obille A."/>
            <person name="Becker A."/>
            <person name="Abrahante J.E."/>
            <person name="Garbe J."/>
            <person name="Badalamenti J.P."/>
            <person name="Herman A."/>
            <person name="Mangelson H."/>
            <person name="Liachko I."/>
            <person name="Sullivan S."/>
            <person name="Sone E.D."/>
            <person name="Koren S."/>
            <person name="Silverstein K.A.T."/>
            <person name="Beckman K.B."/>
            <person name="Gohl D.M."/>
        </authorList>
    </citation>
    <scope>NUCLEOTIDE SEQUENCE</scope>
    <source>
        <strain evidence="2">Duluth1</strain>
        <tissue evidence="2">Whole animal</tissue>
    </source>
</reference>
<name>A0A9D4MVY9_DREPO</name>
<evidence type="ECO:0000313" key="3">
    <source>
        <dbReference type="Proteomes" id="UP000828390"/>
    </source>
</evidence>
<comment type="caution">
    <text evidence="2">The sequence shown here is derived from an EMBL/GenBank/DDBJ whole genome shotgun (WGS) entry which is preliminary data.</text>
</comment>
<evidence type="ECO:0008006" key="4">
    <source>
        <dbReference type="Google" id="ProtNLM"/>
    </source>
</evidence>
<evidence type="ECO:0000256" key="1">
    <source>
        <dbReference type="SAM" id="MobiDB-lite"/>
    </source>
</evidence>
<dbReference type="AlphaFoldDB" id="A0A9D4MVY9"/>
<protein>
    <recommendedName>
        <fullName evidence="4">Cadherin domain-containing protein</fullName>
    </recommendedName>
</protein>
<dbReference type="Proteomes" id="UP000828390">
    <property type="component" value="Unassembled WGS sequence"/>
</dbReference>
<reference evidence="2" key="2">
    <citation type="submission" date="2020-11" db="EMBL/GenBank/DDBJ databases">
        <authorList>
            <person name="McCartney M.A."/>
            <person name="Auch B."/>
            <person name="Kono T."/>
            <person name="Mallez S."/>
            <person name="Becker A."/>
            <person name="Gohl D.M."/>
            <person name="Silverstein K.A.T."/>
            <person name="Koren S."/>
            <person name="Bechman K.B."/>
            <person name="Herman A."/>
            <person name="Abrahante J.E."/>
            <person name="Garbe J."/>
        </authorList>
    </citation>
    <scope>NUCLEOTIDE SEQUENCE</scope>
    <source>
        <strain evidence="2">Duluth1</strain>
        <tissue evidence="2">Whole animal</tissue>
    </source>
</reference>
<sequence length="368" mass="40879">MAAFSGRDRHKLAGICVCITYLLLLSITFASSLNLPQNEIKLTISEYAETGTTVLKDDLISEECTQIKHIQRKRSVPLKPFRIDIDGSLVLQSSLKNLSGDIFVIHIKELDCKEVRSASVSHRAPVHIEVVPNHNFLSFMKPSYTGTINKNSVYGTQVEGLSNLYACSLDECENNLDYRITGSDSFFLETYSQNGRIQLSIHSKGPLSIEKASYHFIIIAENSDGQQGHTNVEVDNLATHHTLDTNLRFRPSGQTQHRHRRQTAETNPDQTVAETASGQLFSVAVAGSPNYRYSLKSSTYKNAFTVSVTGAVSVAPGFKLDYETYVPANNGSNRIRLEITVTDSTLPQGNSKYISTKNLYIICMFVKN</sequence>
<feature type="region of interest" description="Disordered" evidence="1">
    <location>
        <begin position="248"/>
        <end position="268"/>
    </location>
</feature>
<accession>A0A9D4MVY9</accession>
<evidence type="ECO:0000313" key="2">
    <source>
        <dbReference type="EMBL" id="KAH3883536.1"/>
    </source>
</evidence>
<organism evidence="2 3">
    <name type="scientific">Dreissena polymorpha</name>
    <name type="common">Zebra mussel</name>
    <name type="synonym">Mytilus polymorpha</name>
    <dbReference type="NCBI Taxonomy" id="45954"/>
    <lineage>
        <taxon>Eukaryota</taxon>
        <taxon>Metazoa</taxon>
        <taxon>Spiralia</taxon>
        <taxon>Lophotrochozoa</taxon>
        <taxon>Mollusca</taxon>
        <taxon>Bivalvia</taxon>
        <taxon>Autobranchia</taxon>
        <taxon>Heteroconchia</taxon>
        <taxon>Euheterodonta</taxon>
        <taxon>Imparidentia</taxon>
        <taxon>Neoheterodontei</taxon>
        <taxon>Myida</taxon>
        <taxon>Dreissenoidea</taxon>
        <taxon>Dreissenidae</taxon>
        <taxon>Dreissena</taxon>
    </lineage>
</organism>
<gene>
    <name evidence="2" type="ORF">DPMN_007495</name>
</gene>
<keyword evidence="3" id="KW-1185">Reference proteome</keyword>
<proteinExistence type="predicted"/>
<dbReference type="EMBL" id="JAIWYP010000001">
    <property type="protein sequence ID" value="KAH3883536.1"/>
    <property type="molecule type" value="Genomic_DNA"/>
</dbReference>